<sequence>MQCLGSPGLVPPRTRDLPTEVKAFAARFSIEDQLQNRLLEALNKRGDKWEADLKDFAACLSRARSPAGFLIVKLSDLEKAIAAETGTNPTKPRELCADYRRGACTRGAACKFSHDVPTGLGKANFAKLIAQAQQNTSSGFSSGFSGSSAPNPPPAESFGERKKERGRKQSPSSSRSRRSRSRRPRRSRQRDSRSRGRRGR</sequence>
<dbReference type="GO" id="GO:0008270">
    <property type="term" value="F:zinc ion binding"/>
    <property type="evidence" value="ECO:0007669"/>
    <property type="project" value="UniProtKB-KW"/>
</dbReference>
<dbReference type="InterPro" id="IPR000571">
    <property type="entry name" value="Znf_CCCH"/>
</dbReference>
<evidence type="ECO:0000256" key="4">
    <source>
        <dbReference type="PROSITE-ProRule" id="PRU00723"/>
    </source>
</evidence>
<keyword evidence="1 4" id="KW-0479">Metal-binding</keyword>
<comment type="caution">
    <text evidence="7">The sequence shown here is derived from an EMBL/GenBank/DDBJ whole genome shotgun (WGS) entry which is preliminary data.</text>
</comment>
<dbReference type="SUPFAM" id="SSF90229">
    <property type="entry name" value="CCCH zinc finger"/>
    <property type="match status" value="1"/>
</dbReference>
<evidence type="ECO:0000259" key="6">
    <source>
        <dbReference type="PROSITE" id="PS50103"/>
    </source>
</evidence>
<organism evidence="7 8">
    <name type="scientific">Symbiodinium natans</name>
    <dbReference type="NCBI Taxonomy" id="878477"/>
    <lineage>
        <taxon>Eukaryota</taxon>
        <taxon>Sar</taxon>
        <taxon>Alveolata</taxon>
        <taxon>Dinophyceae</taxon>
        <taxon>Suessiales</taxon>
        <taxon>Symbiodiniaceae</taxon>
        <taxon>Symbiodinium</taxon>
    </lineage>
</organism>
<evidence type="ECO:0000256" key="2">
    <source>
        <dbReference type="ARBA" id="ARBA00022771"/>
    </source>
</evidence>
<evidence type="ECO:0000256" key="5">
    <source>
        <dbReference type="SAM" id="MobiDB-lite"/>
    </source>
</evidence>
<accession>A0A812L1A4</accession>
<evidence type="ECO:0000313" key="7">
    <source>
        <dbReference type="EMBL" id="CAE7238317.1"/>
    </source>
</evidence>
<dbReference type="SMART" id="SM00356">
    <property type="entry name" value="ZnF_C3H1"/>
    <property type="match status" value="1"/>
</dbReference>
<dbReference type="PROSITE" id="PS50103">
    <property type="entry name" value="ZF_C3H1"/>
    <property type="match status" value="1"/>
</dbReference>
<feature type="domain" description="C3H1-type" evidence="6">
    <location>
        <begin position="90"/>
        <end position="117"/>
    </location>
</feature>
<evidence type="ECO:0000256" key="1">
    <source>
        <dbReference type="ARBA" id="ARBA00022723"/>
    </source>
</evidence>
<dbReference type="EMBL" id="CAJNDS010000868">
    <property type="protein sequence ID" value="CAE7238317.1"/>
    <property type="molecule type" value="Genomic_DNA"/>
</dbReference>
<evidence type="ECO:0000313" key="8">
    <source>
        <dbReference type="Proteomes" id="UP000604046"/>
    </source>
</evidence>
<proteinExistence type="predicted"/>
<dbReference type="Gene3D" id="4.10.1000.10">
    <property type="entry name" value="Zinc finger, CCCH-type"/>
    <property type="match status" value="1"/>
</dbReference>
<gene>
    <name evidence="7" type="ORF">SNAT2548_LOCUS10458</name>
</gene>
<dbReference type="Pfam" id="PF00642">
    <property type="entry name" value="zf-CCCH"/>
    <property type="match status" value="1"/>
</dbReference>
<dbReference type="OrthoDB" id="10259600at2759"/>
<feature type="region of interest" description="Disordered" evidence="5">
    <location>
        <begin position="136"/>
        <end position="200"/>
    </location>
</feature>
<feature type="compositionally biased region" description="Basic residues" evidence="5">
    <location>
        <begin position="175"/>
        <end position="188"/>
    </location>
</feature>
<name>A0A812L1A4_9DINO</name>
<feature type="compositionally biased region" description="Low complexity" evidence="5">
    <location>
        <begin position="137"/>
        <end position="148"/>
    </location>
</feature>
<feature type="zinc finger region" description="C3H1-type" evidence="4">
    <location>
        <begin position="90"/>
        <end position="117"/>
    </location>
</feature>
<keyword evidence="2 4" id="KW-0863">Zinc-finger</keyword>
<protein>
    <recommendedName>
        <fullName evidence="6">C3H1-type domain-containing protein</fullName>
    </recommendedName>
</protein>
<reference evidence="7" key="1">
    <citation type="submission" date="2021-02" db="EMBL/GenBank/DDBJ databases">
        <authorList>
            <person name="Dougan E. K."/>
            <person name="Rhodes N."/>
            <person name="Thang M."/>
            <person name="Chan C."/>
        </authorList>
    </citation>
    <scope>NUCLEOTIDE SEQUENCE</scope>
</reference>
<keyword evidence="8" id="KW-1185">Reference proteome</keyword>
<dbReference type="Proteomes" id="UP000604046">
    <property type="component" value="Unassembled WGS sequence"/>
</dbReference>
<evidence type="ECO:0000256" key="3">
    <source>
        <dbReference type="ARBA" id="ARBA00022833"/>
    </source>
</evidence>
<dbReference type="InterPro" id="IPR036855">
    <property type="entry name" value="Znf_CCCH_sf"/>
</dbReference>
<keyword evidence="3 4" id="KW-0862">Zinc</keyword>
<dbReference type="AlphaFoldDB" id="A0A812L1A4"/>